<organism evidence="5 6">
    <name type="scientific">Nepenthes gracilis</name>
    <name type="common">Slender pitcher plant</name>
    <dbReference type="NCBI Taxonomy" id="150966"/>
    <lineage>
        <taxon>Eukaryota</taxon>
        <taxon>Viridiplantae</taxon>
        <taxon>Streptophyta</taxon>
        <taxon>Embryophyta</taxon>
        <taxon>Tracheophyta</taxon>
        <taxon>Spermatophyta</taxon>
        <taxon>Magnoliopsida</taxon>
        <taxon>eudicotyledons</taxon>
        <taxon>Gunneridae</taxon>
        <taxon>Pentapetalae</taxon>
        <taxon>Caryophyllales</taxon>
        <taxon>Nepenthaceae</taxon>
        <taxon>Nepenthes</taxon>
    </lineage>
</organism>
<dbReference type="Proteomes" id="UP001279734">
    <property type="component" value="Unassembled WGS sequence"/>
</dbReference>
<evidence type="ECO:0000256" key="3">
    <source>
        <dbReference type="SAM" id="Coils"/>
    </source>
</evidence>
<feature type="compositionally biased region" description="Low complexity" evidence="4">
    <location>
        <begin position="1"/>
        <end position="12"/>
    </location>
</feature>
<evidence type="ECO:0000313" key="6">
    <source>
        <dbReference type="Proteomes" id="UP001279734"/>
    </source>
</evidence>
<keyword evidence="6" id="KW-1185">Reference proteome</keyword>
<name>A0AAD3TIP1_NEPGR</name>
<dbReference type="InterPro" id="IPR008545">
    <property type="entry name" value="Web"/>
</dbReference>
<evidence type="ECO:0008006" key="7">
    <source>
        <dbReference type="Google" id="ProtNLM"/>
    </source>
</evidence>
<dbReference type="EMBL" id="BSYO01000036">
    <property type="protein sequence ID" value="GMH29522.1"/>
    <property type="molecule type" value="Genomic_DNA"/>
</dbReference>
<dbReference type="PANTHER" id="PTHR23160">
    <property type="entry name" value="SYNAPTONEMAL COMPLEX PROTEIN-RELATED"/>
    <property type="match status" value="1"/>
</dbReference>
<feature type="coiled-coil region" evidence="3">
    <location>
        <begin position="667"/>
        <end position="771"/>
    </location>
</feature>
<gene>
    <name evidence="5" type="ORF">Nepgr_031365</name>
</gene>
<feature type="region of interest" description="Disordered" evidence="4">
    <location>
        <begin position="1"/>
        <end position="82"/>
    </location>
</feature>
<comment type="similarity">
    <text evidence="1">Belongs to the WEB family.</text>
</comment>
<sequence length="940" mass="107390">MSMKSKSSFSDTSDNKTLSATPKVAKTMRGVTKSDSDSPSPFQNHRLSIDRSPRTVTSKPVIDRRSPRVSTPPEKPQSRILKPSEFQAQLTVAQEDLKKAKEKLVLVEKEKAQAIDELKEVKKSADEANEKLQEALVAQKRAEESSEIDKFRATEIEQAGIENAQKKEQEWKKELEAVRNHNALDVTALLSTTQELQRFKQELAMMMDAKNQALSHADDATKIAEFHAEKVEILSAEVVRLKGLLDSRHEMESNENKVLTEMKSELDFLKHELEKTEGLEEKLARKEESYEQLNVELEASRMAESHACNLLEEMKSRAKELELQIEHMNRLERSASESLGSVMKQLEGKSDLLHEAECEIASLKEKVVLLEISVGKQKSDLEDSSLLLQKANEEAATTASIIESLKFELEVVKEEKAQALANEILAASSVQGLLGEKNRLVNELDTLREEEEKSKQAMESLASALHEVSAEARETKERLLSRQSEHKNFETQIENLKLALKATSDKYEIMLDEAKKKIDHLTTMMDQSNVELENQIEDLRLILKATNEKYESMLDQAKHEIDHLNGTLEKSKMKYENSKTHWEEKELQLVSCVKKMEEEKLVLKATIEKYETILVDARHELNHLANMSEKSKVEYQSTKAEWEQKELQLVNCVKRSEEEKFSVEKEIVRLVNLLRETEERVHAAEEEVSQLRNSLTEARSEVTCLKDALEKTQAESMKLRVILLDKENEYQNVMQDNRQLRAAEDANVQKLAELSMLLEEATDKNQNKENGKLSESEREYDLLPKLMELSEENGRRSEDKHKMDHLTDLLKDTEKAIPLEMNVLNEEAVQMVAEQSEDTNGKSKATETKEAVEGETVESESKMWESCKIEERDFTQEREAGQELIDDELESMAETGESFDETNGTVNKSRTSSMKQQQKKKKPLYRKFGSLLKKGIGNPK</sequence>
<comment type="caution">
    <text evidence="5">The sequence shown here is derived from an EMBL/GenBank/DDBJ whole genome shotgun (WGS) entry which is preliminary data.</text>
</comment>
<evidence type="ECO:0000256" key="1">
    <source>
        <dbReference type="ARBA" id="ARBA00005485"/>
    </source>
</evidence>
<evidence type="ECO:0000313" key="5">
    <source>
        <dbReference type="EMBL" id="GMH29522.1"/>
    </source>
</evidence>
<feature type="coiled-coil region" evidence="3">
    <location>
        <begin position="90"/>
        <end position="181"/>
    </location>
</feature>
<feature type="compositionally biased region" description="Basic and acidic residues" evidence="4">
    <location>
        <begin position="839"/>
        <end position="852"/>
    </location>
</feature>
<proteinExistence type="inferred from homology"/>
<feature type="coiled-coil region" evidence="3">
    <location>
        <begin position="402"/>
        <end position="627"/>
    </location>
</feature>
<dbReference type="GO" id="GO:0007131">
    <property type="term" value="P:reciprocal meiotic recombination"/>
    <property type="evidence" value="ECO:0007669"/>
    <property type="project" value="TreeGrafter"/>
</dbReference>
<accession>A0AAD3TIP1</accession>
<feature type="compositionally biased region" description="Polar residues" evidence="4">
    <location>
        <begin position="901"/>
        <end position="914"/>
    </location>
</feature>
<evidence type="ECO:0000256" key="4">
    <source>
        <dbReference type="SAM" id="MobiDB-lite"/>
    </source>
</evidence>
<keyword evidence="2 3" id="KW-0175">Coiled coil</keyword>
<feature type="coiled-coil region" evidence="3">
    <location>
        <begin position="259"/>
        <end position="373"/>
    </location>
</feature>
<protein>
    <recommendedName>
        <fullName evidence="7">WEB family protein</fullName>
    </recommendedName>
</protein>
<feature type="compositionally biased region" description="Polar residues" evidence="4">
    <location>
        <begin position="37"/>
        <end position="46"/>
    </location>
</feature>
<dbReference type="PANTHER" id="PTHR23160:SF20">
    <property type="entry name" value="OS02G0439200 PROTEIN"/>
    <property type="match status" value="1"/>
</dbReference>
<dbReference type="AlphaFoldDB" id="A0AAD3TIP1"/>
<feature type="compositionally biased region" description="Basic and acidic residues" evidence="4">
    <location>
        <begin position="859"/>
        <end position="881"/>
    </location>
</feature>
<feature type="region of interest" description="Disordered" evidence="4">
    <location>
        <begin position="832"/>
        <end position="922"/>
    </location>
</feature>
<reference evidence="5" key="1">
    <citation type="submission" date="2023-05" db="EMBL/GenBank/DDBJ databases">
        <title>Nepenthes gracilis genome sequencing.</title>
        <authorList>
            <person name="Fukushima K."/>
        </authorList>
    </citation>
    <scope>NUCLEOTIDE SEQUENCE</scope>
    <source>
        <strain evidence="5">SING2019-196</strain>
    </source>
</reference>
<dbReference type="Pfam" id="PF05701">
    <property type="entry name" value="WEMBL"/>
    <property type="match status" value="1"/>
</dbReference>
<evidence type="ECO:0000256" key="2">
    <source>
        <dbReference type="ARBA" id="ARBA00023054"/>
    </source>
</evidence>